<organism evidence="8 9">
    <name type="scientific">Puccinia striiformis</name>
    <dbReference type="NCBI Taxonomy" id="27350"/>
    <lineage>
        <taxon>Eukaryota</taxon>
        <taxon>Fungi</taxon>
        <taxon>Dikarya</taxon>
        <taxon>Basidiomycota</taxon>
        <taxon>Pucciniomycotina</taxon>
        <taxon>Pucciniomycetes</taxon>
        <taxon>Pucciniales</taxon>
        <taxon>Pucciniaceae</taxon>
        <taxon>Puccinia</taxon>
    </lineage>
</organism>
<evidence type="ECO:0000256" key="5">
    <source>
        <dbReference type="ARBA" id="ARBA00023242"/>
    </source>
</evidence>
<comment type="subcellular location">
    <subcellularLocation>
        <location evidence="1">Nucleus</location>
    </subcellularLocation>
</comment>
<evidence type="ECO:0000256" key="1">
    <source>
        <dbReference type="ARBA" id="ARBA00004123"/>
    </source>
</evidence>
<keyword evidence="3" id="KW-0863">Zinc-finger</keyword>
<feature type="chain" id="PRO_5015772247" description="HAT C-terminal dimerisation domain-containing protein" evidence="6">
    <location>
        <begin position="22"/>
        <end position="570"/>
    </location>
</feature>
<dbReference type="Proteomes" id="UP000239156">
    <property type="component" value="Unassembled WGS sequence"/>
</dbReference>
<evidence type="ECO:0000256" key="4">
    <source>
        <dbReference type="ARBA" id="ARBA00022833"/>
    </source>
</evidence>
<gene>
    <name evidence="8" type="ORF">PSTT_14846</name>
</gene>
<keyword evidence="6" id="KW-0732">Signal</keyword>
<sequence length="570" mass="64113">FKGCLSMLLAIFVATHSPSCSHFICNFHKFIWQSISTQLTQHNHNQESDSHASDFTNQSPTSALLLNMCLLGRCCNQEGNTNSPSHTKKEGRSFLCIGTGEVGDPSKGAIEGDFDYNQDTDNGSVTILLRLTGQAKVVLYDDPKNYFEESVCNQLDDPKNPLSFQCKWCPVIYRGHKTLLGNLQCHRDGFTQAGKSNKQCVNRHKAKLAGIKLPPLVAETRATTSSLRALSLKTLPTWQNKVMVLGFFPVLGRLTKEAEPVDDYGNADNEILDCDGELESEEAADTSISTISAQCQKSVRLQELCNKWKEIDNLNCELEVFVKLTSYMEGNQSTAAHIILKYLALKESLALKLQNCWEEDSLYPIYHVMSKQVEKHLNEAIRCHTLVIATILHPYFRMYILELAFGLRSLEAVEALQLLCREFVHTKESLKRKQPPTQDLADVHVIDNKQSLIPQPQSLMAWLASRLESNVTTQEDKIADYLNASLSFDEQAMNNKATPLHWWKLHMRFIILLVTKIQLSDMFPALSWWNQINQTRCPTLAVMARAYLGSVGSLCVVERLFSATVAAYSG</sequence>
<dbReference type="InterPro" id="IPR008906">
    <property type="entry name" value="HATC_C_dom"/>
</dbReference>
<dbReference type="InterPro" id="IPR012337">
    <property type="entry name" value="RNaseH-like_sf"/>
</dbReference>
<name>A0A2S4UKY8_9BASI</name>
<comment type="caution">
    <text evidence="8">The sequence shown here is derived from an EMBL/GenBank/DDBJ whole genome shotgun (WGS) entry which is preliminary data.</text>
</comment>
<feature type="signal peptide" evidence="6">
    <location>
        <begin position="1"/>
        <end position="21"/>
    </location>
</feature>
<dbReference type="VEuPathDB" id="FungiDB:PSHT_03176"/>
<dbReference type="VEuPathDB" id="FungiDB:PSHT_06820"/>
<dbReference type="AlphaFoldDB" id="A0A2S4UKY8"/>
<keyword evidence="2" id="KW-0479">Metal-binding</keyword>
<evidence type="ECO:0000256" key="6">
    <source>
        <dbReference type="SAM" id="SignalP"/>
    </source>
</evidence>
<keyword evidence="5" id="KW-0539">Nucleus</keyword>
<dbReference type="EMBL" id="PKSL01000248">
    <property type="protein sequence ID" value="POV97784.1"/>
    <property type="molecule type" value="Genomic_DNA"/>
</dbReference>
<evidence type="ECO:0000256" key="2">
    <source>
        <dbReference type="ARBA" id="ARBA00022723"/>
    </source>
</evidence>
<feature type="non-terminal residue" evidence="8">
    <location>
        <position position="1"/>
    </location>
</feature>
<dbReference type="PANTHER" id="PTHR46481:SF10">
    <property type="entry name" value="ZINC FINGER BED DOMAIN-CONTAINING PROTEIN 39"/>
    <property type="match status" value="1"/>
</dbReference>
<dbReference type="SUPFAM" id="SSF53098">
    <property type="entry name" value="Ribonuclease H-like"/>
    <property type="match status" value="1"/>
</dbReference>
<dbReference type="VEuPathDB" id="FungiDB:PSTT_14846"/>
<evidence type="ECO:0000256" key="3">
    <source>
        <dbReference type="ARBA" id="ARBA00022771"/>
    </source>
</evidence>
<evidence type="ECO:0000259" key="7">
    <source>
        <dbReference type="Pfam" id="PF05699"/>
    </source>
</evidence>
<dbReference type="GO" id="GO:0005634">
    <property type="term" value="C:nucleus"/>
    <property type="evidence" value="ECO:0007669"/>
    <property type="project" value="UniProtKB-SubCell"/>
</dbReference>
<keyword evidence="4" id="KW-0862">Zinc</keyword>
<evidence type="ECO:0000313" key="9">
    <source>
        <dbReference type="Proteomes" id="UP000239156"/>
    </source>
</evidence>
<proteinExistence type="predicted"/>
<dbReference type="GO" id="GO:0046983">
    <property type="term" value="F:protein dimerization activity"/>
    <property type="evidence" value="ECO:0007669"/>
    <property type="project" value="InterPro"/>
</dbReference>
<keyword evidence="9" id="KW-1185">Reference proteome</keyword>
<dbReference type="Pfam" id="PF05699">
    <property type="entry name" value="Dimer_Tnp_hAT"/>
    <property type="match status" value="1"/>
</dbReference>
<feature type="domain" description="HAT C-terminal dimerisation" evidence="7">
    <location>
        <begin position="521"/>
        <end position="568"/>
    </location>
</feature>
<dbReference type="PANTHER" id="PTHR46481">
    <property type="entry name" value="ZINC FINGER BED DOMAIN-CONTAINING PROTEIN 4"/>
    <property type="match status" value="1"/>
</dbReference>
<reference evidence="8" key="1">
    <citation type="submission" date="2017-12" db="EMBL/GenBank/DDBJ databases">
        <title>Gene loss provides genomic basis for host adaptation in cereal stripe rust fungi.</title>
        <authorList>
            <person name="Xia C."/>
        </authorList>
    </citation>
    <scope>NUCLEOTIDE SEQUENCE [LARGE SCALE GENOMIC DNA]</scope>
    <source>
        <strain evidence="8">93-210</strain>
    </source>
</reference>
<evidence type="ECO:0000313" key="8">
    <source>
        <dbReference type="EMBL" id="POV97784.1"/>
    </source>
</evidence>
<dbReference type="InterPro" id="IPR052035">
    <property type="entry name" value="ZnF_BED_domain_contain"/>
</dbReference>
<dbReference type="GO" id="GO:0008270">
    <property type="term" value="F:zinc ion binding"/>
    <property type="evidence" value="ECO:0007669"/>
    <property type="project" value="UniProtKB-KW"/>
</dbReference>
<protein>
    <recommendedName>
        <fullName evidence="7">HAT C-terminal dimerisation domain-containing protein</fullName>
    </recommendedName>
</protein>
<accession>A0A2S4UKY8</accession>